<gene>
    <name evidence="1" type="ORF">FB4_4265</name>
</gene>
<sequence length="52" mass="5567">MSEQKSSDDAIAKAAKRNVFPNITTAYAALNAKTSINSDTSKIIVENNKKAP</sequence>
<name>I9LB15_9FIRM</name>
<organism evidence="1 2">
    <name type="scientific">Pelosinus fermentans B4</name>
    <dbReference type="NCBI Taxonomy" id="1149862"/>
    <lineage>
        <taxon>Bacteria</taxon>
        <taxon>Bacillati</taxon>
        <taxon>Bacillota</taxon>
        <taxon>Negativicutes</taxon>
        <taxon>Selenomonadales</taxon>
        <taxon>Sporomusaceae</taxon>
        <taxon>Pelosinus</taxon>
    </lineage>
</organism>
<reference evidence="1 2" key="1">
    <citation type="journal article" date="2012" name="J. Bacteriol.">
        <title>Draft Genome Sequences for Two Metal-Reducing Pelosinus fermentans Strains Isolated from a Cr(VI)-Contaminated Site and for Type Strain R7.</title>
        <authorList>
            <person name="Brown S.D."/>
            <person name="Podar M."/>
            <person name="Klingeman D.M."/>
            <person name="Johnson C.M."/>
            <person name="Yang Z.K."/>
            <person name="Utturkar S.M."/>
            <person name="Land M.L."/>
            <person name="Mosher J.J."/>
            <person name="Hurt R.A.Jr."/>
            <person name="Phelps T.J."/>
            <person name="Palumbo A.V."/>
            <person name="Arkin A.P."/>
            <person name="Hazen T.C."/>
            <person name="Elias D.A."/>
        </authorList>
    </citation>
    <scope>NUCLEOTIDE SEQUENCE [LARGE SCALE GENOMIC DNA]</scope>
    <source>
        <strain evidence="1 2">B4</strain>
    </source>
</reference>
<dbReference type="EMBL" id="AKVJ01000030">
    <property type="protein sequence ID" value="EIW17516.1"/>
    <property type="molecule type" value="Genomic_DNA"/>
</dbReference>
<dbReference type="RefSeq" id="WP_007935979.1">
    <property type="nucleotide sequence ID" value="NZ_AKVJ01000030.1"/>
</dbReference>
<dbReference type="AlphaFoldDB" id="I9LB15"/>
<dbReference type="PATRIC" id="fig|1149862.3.peg.3235"/>
<evidence type="ECO:0000313" key="2">
    <source>
        <dbReference type="Proteomes" id="UP000004324"/>
    </source>
</evidence>
<protein>
    <submittedName>
        <fullName evidence="1">Uncharacterized protein</fullName>
    </submittedName>
</protein>
<accession>I9LB15</accession>
<evidence type="ECO:0000313" key="1">
    <source>
        <dbReference type="EMBL" id="EIW17516.1"/>
    </source>
</evidence>
<keyword evidence="2" id="KW-1185">Reference proteome</keyword>
<comment type="caution">
    <text evidence="1">The sequence shown here is derived from an EMBL/GenBank/DDBJ whole genome shotgun (WGS) entry which is preliminary data.</text>
</comment>
<proteinExistence type="predicted"/>
<dbReference type="Proteomes" id="UP000004324">
    <property type="component" value="Unassembled WGS sequence"/>
</dbReference>